<gene>
    <name evidence="1" type="ORF">GNP95_05970</name>
</gene>
<dbReference type="EMBL" id="WNZW01000001">
    <property type="protein sequence ID" value="MUG44540.1"/>
    <property type="molecule type" value="Genomic_DNA"/>
</dbReference>
<evidence type="ECO:0000313" key="1">
    <source>
        <dbReference type="EMBL" id="MUG44540.1"/>
    </source>
</evidence>
<dbReference type="AlphaFoldDB" id="A0A7X2YZ86"/>
<comment type="caution">
    <text evidence="1">The sequence shown here is derived from an EMBL/GenBank/DDBJ whole genome shotgun (WGS) entry which is preliminary data.</text>
</comment>
<protein>
    <submittedName>
        <fullName evidence="1">Uncharacterized protein</fullName>
    </submittedName>
</protein>
<dbReference type="Proteomes" id="UP000447876">
    <property type="component" value="Unassembled WGS sequence"/>
</dbReference>
<sequence length="127" mass="14717">MVGLKLLREHGLVVGQKLLREHKLVVALVTDSRISTSLDMDNYEPKSSKEIWEQQRSQEGFYGTCPTSISVQSFNFHFHGSTYINGFMVVKFCGKEWKVDLNVFHVIRRSKMAIMGWILDFRCMKSI</sequence>
<evidence type="ECO:0000313" key="2">
    <source>
        <dbReference type="Proteomes" id="UP000447876"/>
    </source>
</evidence>
<reference evidence="1 2" key="1">
    <citation type="submission" date="2019-11" db="EMBL/GenBank/DDBJ databases">
        <title>Draft genome sequences of five Paenibacillus species of dairy origin.</title>
        <authorList>
            <person name="Olajide A.M."/>
            <person name="Chen S."/>
            <person name="Lapointe G."/>
        </authorList>
    </citation>
    <scope>NUCLEOTIDE SEQUENCE [LARGE SCALE GENOMIC DNA]</scope>
    <source>
        <strain evidence="1 2">12CR55</strain>
    </source>
</reference>
<accession>A0A7X2YZ86</accession>
<organism evidence="1 2">
    <name type="scientific">Paenibacillus woosongensis</name>
    <dbReference type="NCBI Taxonomy" id="307580"/>
    <lineage>
        <taxon>Bacteria</taxon>
        <taxon>Bacillati</taxon>
        <taxon>Bacillota</taxon>
        <taxon>Bacilli</taxon>
        <taxon>Bacillales</taxon>
        <taxon>Paenibacillaceae</taxon>
        <taxon>Paenibacillus</taxon>
    </lineage>
</organism>
<proteinExistence type="predicted"/>
<name>A0A7X2YZ86_9BACL</name>
<dbReference type="RefSeq" id="WP_196427084.1">
    <property type="nucleotide sequence ID" value="NZ_WNZW01000001.1"/>
</dbReference>